<evidence type="ECO:0000259" key="2">
    <source>
        <dbReference type="PROSITE" id="PS51186"/>
    </source>
</evidence>
<dbReference type="Proteomes" id="UP000095209">
    <property type="component" value="Unassembled WGS sequence"/>
</dbReference>
<dbReference type="SUPFAM" id="SSF55729">
    <property type="entry name" value="Acyl-CoA N-acyltransferases (Nat)"/>
    <property type="match status" value="1"/>
</dbReference>
<keyword evidence="4" id="KW-1185">Reference proteome</keyword>
<proteinExistence type="predicted"/>
<feature type="domain" description="N-acetyltransferase" evidence="2">
    <location>
        <begin position="15"/>
        <end position="151"/>
    </location>
</feature>
<organism evidence="3 4">
    <name type="scientific">Bacillus solimangrovi</name>
    <dbReference type="NCBI Taxonomy" id="1305675"/>
    <lineage>
        <taxon>Bacteria</taxon>
        <taxon>Bacillati</taxon>
        <taxon>Bacillota</taxon>
        <taxon>Bacilli</taxon>
        <taxon>Bacillales</taxon>
        <taxon>Bacillaceae</taxon>
        <taxon>Bacillus</taxon>
    </lineage>
</organism>
<dbReference type="RefSeq" id="WP_069716843.1">
    <property type="nucleotide sequence ID" value="NZ_MJEH01000016.1"/>
</dbReference>
<keyword evidence="1 3" id="KW-0808">Transferase</keyword>
<dbReference type="OrthoDB" id="9815041at2"/>
<sequence length="151" mass="17375">MEQFETSKITNLLINEIDPLVHESKEDGFRFVERLVNDYTKGTNKFNKKGEALYGVYNQSNELVAVGGININPFTNDPNVGRLRRFYVKKAYRRNGVGSLLLKTIISNAKSSFNVVVLNTTEQADKFYTSHGFSKDTQYENTTHYMYLKKQ</sequence>
<name>A0A1E5LGC6_9BACI</name>
<dbReference type="Pfam" id="PF00583">
    <property type="entry name" value="Acetyltransf_1"/>
    <property type="match status" value="1"/>
</dbReference>
<accession>A0A1E5LGC6</accession>
<reference evidence="3 4" key="1">
    <citation type="submission" date="2016-08" db="EMBL/GenBank/DDBJ databases">
        <title>Genome of Bacillus solimangrovi GH2-4.</title>
        <authorList>
            <person name="Lim S."/>
            <person name="Kim B.-C."/>
        </authorList>
    </citation>
    <scope>NUCLEOTIDE SEQUENCE [LARGE SCALE GENOMIC DNA]</scope>
    <source>
        <strain evidence="3 4">GH2-4</strain>
    </source>
</reference>
<dbReference type="InterPro" id="IPR000182">
    <property type="entry name" value="GNAT_dom"/>
</dbReference>
<protein>
    <submittedName>
        <fullName evidence="3">GNAT family N-acetyltransferase</fullName>
    </submittedName>
</protein>
<comment type="caution">
    <text evidence="3">The sequence shown here is derived from an EMBL/GenBank/DDBJ whole genome shotgun (WGS) entry which is preliminary data.</text>
</comment>
<dbReference type="GO" id="GO:0008080">
    <property type="term" value="F:N-acetyltransferase activity"/>
    <property type="evidence" value="ECO:0007669"/>
    <property type="project" value="InterPro"/>
</dbReference>
<dbReference type="PANTHER" id="PTHR13947">
    <property type="entry name" value="GNAT FAMILY N-ACETYLTRANSFERASE"/>
    <property type="match status" value="1"/>
</dbReference>
<dbReference type="CDD" id="cd04301">
    <property type="entry name" value="NAT_SF"/>
    <property type="match status" value="1"/>
</dbReference>
<dbReference type="AlphaFoldDB" id="A0A1E5LGC6"/>
<dbReference type="STRING" id="1305675.BFG57_13335"/>
<dbReference type="Gene3D" id="3.40.630.30">
    <property type="match status" value="1"/>
</dbReference>
<evidence type="ECO:0000256" key="1">
    <source>
        <dbReference type="ARBA" id="ARBA00022679"/>
    </source>
</evidence>
<evidence type="ECO:0000313" key="3">
    <source>
        <dbReference type="EMBL" id="OEH93130.1"/>
    </source>
</evidence>
<dbReference type="EMBL" id="MJEH01000016">
    <property type="protein sequence ID" value="OEH93130.1"/>
    <property type="molecule type" value="Genomic_DNA"/>
</dbReference>
<evidence type="ECO:0000313" key="4">
    <source>
        <dbReference type="Proteomes" id="UP000095209"/>
    </source>
</evidence>
<dbReference type="PROSITE" id="PS51186">
    <property type="entry name" value="GNAT"/>
    <property type="match status" value="1"/>
</dbReference>
<dbReference type="InterPro" id="IPR016181">
    <property type="entry name" value="Acyl_CoA_acyltransferase"/>
</dbReference>
<gene>
    <name evidence="3" type="ORF">BFG57_13335</name>
</gene>
<dbReference type="PANTHER" id="PTHR13947:SF37">
    <property type="entry name" value="LD18367P"/>
    <property type="match status" value="1"/>
</dbReference>
<dbReference type="InterPro" id="IPR050769">
    <property type="entry name" value="NAT_camello-type"/>
</dbReference>